<dbReference type="PANTHER" id="PTHR23135:SF18">
    <property type="entry name" value="CYANOPHYCIN SYNTHETASE"/>
    <property type="match status" value="1"/>
</dbReference>
<evidence type="ECO:0000313" key="17">
    <source>
        <dbReference type="Proteomes" id="UP000276437"/>
    </source>
</evidence>
<dbReference type="Pfam" id="PF18921">
    <property type="entry name" value="Cyanophycin_syn"/>
    <property type="match status" value="1"/>
</dbReference>
<dbReference type="InterPro" id="IPR004101">
    <property type="entry name" value="Mur_ligase_C"/>
</dbReference>
<evidence type="ECO:0000256" key="13">
    <source>
        <dbReference type="ARBA" id="ARBA00048425"/>
    </source>
</evidence>
<evidence type="ECO:0000256" key="14">
    <source>
        <dbReference type="PROSITE-ProRule" id="PRU00409"/>
    </source>
</evidence>
<keyword evidence="17" id="KW-1185">Reference proteome</keyword>
<dbReference type="InterPro" id="IPR044019">
    <property type="entry name" value="Cyanophycin_syn_N"/>
</dbReference>
<evidence type="ECO:0000256" key="7">
    <source>
        <dbReference type="ARBA" id="ARBA00022036"/>
    </source>
</evidence>
<dbReference type="GO" id="GO:0071161">
    <property type="term" value="F:cyanophycin synthetase activity (L-arginine-adding)"/>
    <property type="evidence" value="ECO:0007669"/>
    <property type="project" value="UniProtKB-EC"/>
</dbReference>
<evidence type="ECO:0000313" key="16">
    <source>
        <dbReference type="EMBL" id="BBB90310.1"/>
    </source>
</evidence>
<comment type="subunit">
    <text evidence="4">Homodimer.</text>
</comment>
<dbReference type="EC" id="6.3.2.29" evidence="6"/>
<sequence>MRSLKVLSIRNLEGPNVYSYRPVLKVTLSIGQYEWIASNGIPGFIAGLLALLPGLYNHNCSRGRPGGLVERLYEGTYLAHIFEHVVLELQFMAGEEYAARFGKTRRADQPGVYDVVIGYKSLTAVMTAVQKTEELLTELLNHSPVKVDRLVEKIRLAGENGKLGISTQAIYDAARRRGIPCRRVDSDANMLILGYGIKQERVWAAATSRTSSVAVDLVCDKQLTKELLSQHGIPVPFGYAVDNYKAALQAFQSIGGPVAVKPVAGNHGRGVSLQVSQPQELERAFTFAGEHDKRVIVEEFIAGKQYRLCVVNGKLVACAERIPACVTGDGVRTIKKLVDIVNQDSVRGEGHTKELTKLRLDATSIGVLARHNMTPDTVPDCGQTVYIRDNANLSAGATAVDVTDQVHPETVYLAERIARLVDLDIAGIDIVVQDIGKPLVAGEGAVIEVNAAPGLRMHLYPAAGKPRDVGAEIVNYLFPNGTDGCIPIVAITGTNGKTTVTRLIGHIFGQMGKNVGMTTSEGIFVGGRKILCGDTTGPDSARMVLSDAAVELAVLEVARGGIVRGGLGYDQADVSVITNITEDHLGQDGIEDLEDLAHIKSLLVETVKPDGTALLNADDSRAAALAARARGEIFYFSTQPDNILVRRHLGAGGRAAFVREGIVYIAAGALALPVIRIEDIPLTLGGIALHNVENCIIAAAACYAGKVPVGVIRRGLGNFLDNPGRLTLVELGEFRVCVDYAHNPAGYQALINTVRQLGAKRLVGVIAAPGDRRDDAILSVGRIAGQGFDYLYVKEDQDLRGRKPGETAALLRKGAIENGIAPERIKTILPEKEAVACAVRDAQPDDLVVIMYEKYDVVMAAIEEYGKLGGRSANFSPPGVKGKAGKSPALLTGVTIKG</sequence>
<dbReference type="Gene3D" id="3.40.1190.10">
    <property type="entry name" value="Mur-like, catalytic domain"/>
    <property type="match status" value="1"/>
</dbReference>
<evidence type="ECO:0000256" key="8">
    <source>
        <dbReference type="ARBA" id="ARBA00022598"/>
    </source>
</evidence>
<organism evidence="16 17">
    <name type="scientific">Methylomusa anaerophila</name>
    <dbReference type="NCBI Taxonomy" id="1930071"/>
    <lineage>
        <taxon>Bacteria</taxon>
        <taxon>Bacillati</taxon>
        <taxon>Bacillota</taxon>
        <taxon>Negativicutes</taxon>
        <taxon>Selenomonadales</taxon>
        <taxon>Sporomusaceae</taxon>
        <taxon>Methylomusa</taxon>
    </lineage>
</organism>
<dbReference type="Gene3D" id="3.90.190.20">
    <property type="entry name" value="Mur ligase, C-terminal domain"/>
    <property type="match status" value="1"/>
</dbReference>
<reference evidence="16 17" key="1">
    <citation type="journal article" date="2018" name="Int. J. Syst. Evol. Microbiol.">
        <title>Methylomusa anaerophila gen. nov., sp. nov., an anaerobic methanol-utilizing bacterium isolated from a microbial fuel cell.</title>
        <authorList>
            <person name="Amano N."/>
            <person name="Yamamuro A."/>
            <person name="Miyahara M."/>
            <person name="Kouzuma A."/>
            <person name="Abe T."/>
            <person name="Watanabe K."/>
        </authorList>
    </citation>
    <scope>NUCLEOTIDE SEQUENCE [LARGE SCALE GENOMIC DNA]</scope>
    <source>
        <strain evidence="16 17">MMFC1</strain>
    </source>
</reference>
<dbReference type="SUPFAM" id="SSF53244">
    <property type="entry name" value="MurD-like peptide ligases, peptide-binding domain"/>
    <property type="match status" value="1"/>
</dbReference>
<dbReference type="SUPFAM" id="SSF53623">
    <property type="entry name" value="MurD-like peptide ligases, catalytic domain"/>
    <property type="match status" value="1"/>
</dbReference>
<evidence type="ECO:0000256" key="12">
    <source>
        <dbReference type="ARBA" id="ARBA00048094"/>
    </source>
</evidence>
<evidence type="ECO:0000259" key="15">
    <source>
        <dbReference type="PROSITE" id="PS50975"/>
    </source>
</evidence>
<evidence type="ECO:0000256" key="10">
    <source>
        <dbReference type="ARBA" id="ARBA00022840"/>
    </source>
</evidence>
<evidence type="ECO:0000256" key="3">
    <source>
        <dbReference type="ARBA" id="ARBA00009060"/>
    </source>
</evidence>
<gene>
    <name evidence="16" type="primary">cphA</name>
    <name evidence="16" type="ORF">MAMMFC1_00958</name>
</gene>
<comment type="catalytic activity">
    <reaction evidence="13">
        <text>[L-4-(L-arginin-2-N-yl)aspartate](n) + L-aspartate + ATP = [L-4-(L-arginin-2-N-yl)aspartate](n)-L-aspartate + ADP + phosphate + H(+)</text>
        <dbReference type="Rhea" id="RHEA:13277"/>
        <dbReference type="Rhea" id="RHEA-COMP:13728"/>
        <dbReference type="Rhea" id="RHEA-COMP:13733"/>
        <dbReference type="ChEBI" id="CHEBI:15378"/>
        <dbReference type="ChEBI" id="CHEBI:29991"/>
        <dbReference type="ChEBI" id="CHEBI:30616"/>
        <dbReference type="ChEBI" id="CHEBI:43474"/>
        <dbReference type="ChEBI" id="CHEBI:137986"/>
        <dbReference type="ChEBI" id="CHEBI:137990"/>
        <dbReference type="ChEBI" id="CHEBI:456216"/>
        <dbReference type="EC" id="6.3.2.29"/>
    </reaction>
</comment>
<accession>A0A348AGW2</accession>
<evidence type="ECO:0000256" key="2">
    <source>
        <dbReference type="ARBA" id="ARBA00004752"/>
    </source>
</evidence>
<evidence type="ECO:0000256" key="11">
    <source>
        <dbReference type="ARBA" id="ARBA00031353"/>
    </source>
</evidence>
<dbReference type="EC" id="6.3.2.30" evidence="5"/>
<evidence type="ECO:0000256" key="9">
    <source>
        <dbReference type="ARBA" id="ARBA00022741"/>
    </source>
</evidence>
<keyword evidence="9 14" id="KW-0547">Nucleotide-binding</keyword>
<dbReference type="InterPro" id="IPR013221">
    <property type="entry name" value="Mur_ligase_cen"/>
</dbReference>
<dbReference type="KEGG" id="mana:MAMMFC1_00958"/>
<dbReference type="SUPFAM" id="SSF56059">
    <property type="entry name" value="Glutathione synthetase ATP-binding domain-like"/>
    <property type="match status" value="1"/>
</dbReference>
<dbReference type="GO" id="GO:0005524">
    <property type="term" value="F:ATP binding"/>
    <property type="evidence" value="ECO:0007669"/>
    <property type="project" value="UniProtKB-UniRule"/>
</dbReference>
<comment type="similarity">
    <text evidence="3">In the C-terminal section; belongs to the MurCDEF family.</text>
</comment>
<evidence type="ECO:0000256" key="4">
    <source>
        <dbReference type="ARBA" id="ARBA00011738"/>
    </source>
</evidence>
<dbReference type="InterPro" id="IPR036615">
    <property type="entry name" value="Mur_ligase_C_dom_sf"/>
</dbReference>
<dbReference type="Proteomes" id="UP000276437">
    <property type="component" value="Chromosome"/>
</dbReference>
<dbReference type="GO" id="GO:0046872">
    <property type="term" value="F:metal ion binding"/>
    <property type="evidence" value="ECO:0007669"/>
    <property type="project" value="InterPro"/>
</dbReference>
<evidence type="ECO:0000256" key="1">
    <source>
        <dbReference type="ARBA" id="ARBA00003184"/>
    </source>
</evidence>
<dbReference type="EMBL" id="AP018449">
    <property type="protein sequence ID" value="BBB90310.1"/>
    <property type="molecule type" value="Genomic_DNA"/>
</dbReference>
<dbReference type="PANTHER" id="PTHR23135">
    <property type="entry name" value="MUR LIGASE FAMILY MEMBER"/>
    <property type="match status" value="1"/>
</dbReference>
<keyword evidence="8 16" id="KW-0436">Ligase</keyword>
<comment type="pathway">
    <text evidence="2">Cell wall biogenesis; peptidoglycan biosynthesis.</text>
</comment>
<dbReference type="RefSeq" id="WP_126306933.1">
    <property type="nucleotide sequence ID" value="NZ_AP018449.1"/>
</dbReference>
<protein>
    <recommendedName>
        <fullName evidence="7">Cyanophycin synthetase</fullName>
        <ecNumber evidence="6">6.3.2.29</ecNumber>
        <ecNumber evidence="5">6.3.2.30</ecNumber>
    </recommendedName>
    <alternativeName>
        <fullName evidence="11">Cyanophycin synthase</fullName>
    </alternativeName>
</protein>
<proteinExistence type="inferred from homology"/>
<dbReference type="AlphaFoldDB" id="A0A348AGW2"/>
<dbReference type="Pfam" id="PF02222">
    <property type="entry name" value="ATP-grasp"/>
    <property type="match status" value="1"/>
</dbReference>
<dbReference type="GO" id="GO:0071160">
    <property type="term" value="F:cyanophycin synthetase activity (L-aspartate-adding)"/>
    <property type="evidence" value="ECO:0007669"/>
    <property type="project" value="UniProtKB-EC"/>
</dbReference>
<dbReference type="OrthoDB" id="9803907at2"/>
<comment type="catalytic activity">
    <reaction evidence="12">
        <text>[L-4-(L-arginin-2-N-yl)aspartate](n)-L-aspartate + L-arginine + ATP = [L-4-(L-arginin-2-N-yl)aspartate](n+1) + ADP + phosphate + H(+)</text>
        <dbReference type="Rhea" id="RHEA:23888"/>
        <dbReference type="Rhea" id="RHEA-COMP:13732"/>
        <dbReference type="Rhea" id="RHEA-COMP:13733"/>
        <dbReference type="ChEBI" id="CHEBI:15378"/>
        <dbReference type="ChEBI" id="CHEBI:30616"/>
        <dbReference type="ChEBI" id="CHEBI:32682"/>
        <dbReference type="ChEBI" id="CHEBI:43474"/>
        <dbReference type="ChEBI" id="CHEBI:137986"/>
        <dbReference type="ChEBI" id="CHEBI:137990"/>
        <dbReference type="ChEBI" id="CHEBI:456216"/>
        <dbReference type="EC" id="6.3.2.30"/>
    </reaction>
</comment>
<dbReference type="Pfam" id="PF08245">
    <property type="entry name" value="Mur_ligase_M"/>
    <property type="match status" value="1"/>
</dbReference>
<dbReference type="InterPro" id="IPR011810">
    <property type="entry name" value="Cya_phycin_syn"/>
</dbReference>
<dbReference type="NCBIfam" id="NF010623">
    <property type="entry name" value="PRK14016.1"/>
    <property type="match status" value="1"/>
</dbReference>
<name>A0A348AGW2_9FIRM</name>
<dbReference type="InterPro" id="IPR011761">
    <property type="entry name" value="ATP-grasp"/>
</dbReference>
<dbReference type="InterPro" id="IPR036565">
    <property type="entry name" value="Mur-like_cat_sf"/>
</dbReference>
<dbReference type="InterPro" id="IPR003135">
    <property type="entry name" value="ATP-grasp_carboxylate-amine"/>
</dbReference>
<keyword evidence="10 14" id="KW-0067">ATP-binding</keyword>
<dbReference type="PROSITE" id="PS50975">
    <property type="entry name" value="ATP_GRASP"/>
    <property type="match status" value="1"/>
</dbReference>
<feature type="domain" description="ATP-grasp" evidence="15">
    <location>
        <begin position="225"/>
        <end position="478"/>
    </location>
</feature>
<comment type="function">
    <text evidence="1">Catalyzes the ATP-dependent polymerization of arginine and aspartate to multi-L-arginyl-poly-L-aspartic acid (cyanophycin; a water-insoluble reserve polymer).</text>
</comment>
<evidence type="ECO:0000256" key="5">
    <source>
        <dbReference type="ARBA" id="ARBA00012968"/>
    </source>
</evidence>
<evidence type="ECO:0000256" key="6">
    <source>
        <dbReference type="ARBA" id="ARBA00013005"/>
    </source>
</evidence>
<dbReference type="NCBIfam" id="TIGR02068">
    <property type="entry name" value="cya_phycin_syn"/>
    <property type="match status" value="1"/>
</dbReference>
<dbReference type="Gene3D" id="3.30.470.20">
    <property type="entry name" value="ATP-grasp fold, B domain"/>
    <property type="match status" value="2"/>
</dbReference>
<dbReference type="Pfam" id="PF02875">
    <property type="entry name" value="Mur_ligase_C"/>
    <property type="match status" value="1"/>
</dbReference>